<dbReference type="GO" id="GO:0005634">
    <property type="term" value="C:nucleus"/>
    <property type="evidence" value="ECO:0007669"/>
    <property type="project" value="TreeGrafter"/>
</dbReference>
<dbReference type="PANTHER" id="PTHR46583">
    <property type="entry name" value="REGULATOR OF G-PROTEIN SIGNALING 22"/>
    <property type="match status" value="1"/>
</dbReference>
<proteinExistence type="predicted"/>
<feature type="domain" description="RGS" evidence="2">
    <location>
        <begin position="49"/>
        <end position="173"/>
    </location>
</feature>
<dbReference type="PANTHER" id="PTHR46583:SF1">
    <property type="entry name" value="REGULATOR OF G-PROTEIN SIGNALING 22"/>
    <property type="match status" value="1"/>
</dbReference>
<dbReference type="OrthoDB" id="10013157at2759"/>
<dbReference type="Proteomes" id="UP000078046">
    <property type="component" value="Unassembled WGS sequence"/>
</dbReference>
<dbReference type="Gene3D" id="1.10.167.10">
    <property type="entry name" value="Regulator of G-protein Signalling 4, domain 2"/>
    <property type="match status" value="2"/>
</dbReference>
<protein>
    <recommendedName>
        <fullName evidence="2">RGS domain-containing protein</fullName>
    </recommendedName>
</protein>
<dbReference type="Pfam" id="PF00615">
    <property type="entry name" value="RGS"/>
    <property type="match status" value="1"/>
</dbReference>
<evidence type="ECO:0000313" key="3">
    <source>
        <dbReference type="EMBL" id="OAF65668.1"/>
    </source>
</evidence>
<dbReference type="AlphaFoldDB" id="A0A177AUI6"/>
<reference evidence="3 4" key="1">
    <citation type="submission" date="2016-04" db="EMBL/GenBank/DDBJ databases">
        <title>The genome of Intoshia linei affirms orthonectids as highly simplified spiralians.</title>
        <authorList>
            <person name="Mikhailov K.V."/>
            <person name="Slusarev G.S."/>
            <person name="Nikitin M.A."/>
            <person name="Logacheva M.D."/>
            <person name="Penin A."/>
            <person name="Aleoshin V."/>
            <person name="Panchin Y.V."/>
        </authorList>
    </citation>
    <scope>NUCLEOTIDE SEQUENCE [LARGE SCALE GENOMIC DNA]</scope>
    <source>
        <strain evidence="3">Intl2013</strain>
        <tissue evidence="3">Whole animal</tissue>
    </source>
</reference>
<gene>
    <name evidence="3" type="ORF">A3Q56_06608</name>
</gene>
<evidence type="ECO:0000259" key="2">
    <source>
        <dbReference type="PROSITE" id="PS50132"/>
    </source>
</evidence>
<dbReference type="InterPro" id="IPR036305">
    <property type="entry name" value="RGS_sf"/>
</dbReference>
<evidence type="ECO:0000256" key="1">
    <source>
        <dbReference type="SAM" id="MobiDB-lite"/>
    </source>
</evidence>
<dbReference type="GO" id="GO:0009966">
    <property type="term" value="P:regulation of signal transduction"/>
    <property type="evidence" value="ECO:0007669"/>
    <property type="project" value="InterPro"/>
</dbReference>
<dbReference type="PROSITE" id="PS50132">
    <property type="entry name" value="RGS"/>
    <property type="match status" value="1"/>
</dbReference>
<dbReference type="GO" id="GO:0001965">
    <property type="term" value="F:G-protein alpha-subunit binding"/>
    <property type="evidence" value="ECO:0007669"/>
    <property type="project" value="InterPro"/>
</dbReference>
<keyword evidence="4" id="KW-1185">Reference proteome</keyword>
<sequence length="451" mass="53142">MNMILPNFISVSIIMENDESLDLLDFGETSDTETENLLHLIPEKFKDWTFKTLLNDRIEFEHFRQFLNDNNANMDLLCWMDIESYRSIANDNHKRRYDTAVFLKQQYLTQRYFFSKKSPANPLTQKLLVKESGGWAKMISDVPSSELLIKVQDCARSRIELHWLPKFLSQESFIDRQKCQNHLSEVVEEVLHQRKRKSMNVSKLMDSKWMSSFEEIYQFRQSLQNNISIKKFIHFVSIKGSIHINNIYFLRELHAFKQLCHRHVEKSLLIQKIVSIISCFIESCIPPSIQIDITHEMAQRITERRLEASPYIFREAQMSVFRSLLPLWQEYCEYRSKSTRDPLSPPCPLRLTSNKKFSPIEKLQTKKMFGSVRSNLNIPQKLATPNATETSLNNSSHRRSLRKMSDMTQVTERRSSEFVKPELDNANTIKFQYSNYISVLEQEDLLNKITA</sequence>
<dbReference type="GO" id="GO:0005737">
    <property type="term" value="C:cytoplasm"/>
    <property type="evidence" value="ECO:0007669"/>
    <property type="project" value="TreeGrafter"/>
</dbReference>
<dbReference type="EMBL" id="LWCA01001194">
    <property type="protein sequence ID" value="OAF65668.1"/>
    <property type="molecule type" value="Genomic_DNA"/>
</dbReference>
<dbReference type="InterPro" id="IPR042651">
    <property type="entry name" value="Rgs22"/>
</dbReference>
<evidence type="ECO:0000313" key="4">
    <source>
        <dbReference type="Proteomes" id="UP000078046"/>
    </source>
</evidence>
<dbReference type="SUPFAM" id="SSF48097">
    <property type="entry name" value="Regulator of G-protein signaling, RGS"/>
    <property type="match status" value="2"/>
</dbReference>
<organism evidence="3 4">
    <name type="scientific">Intoshia linei</name>
    <dbReference type="NCBI Taxonomy" id="1819745"/>
    <lineage>
        <taxon>Eukaryota</taxon>
        <taxon>Metazoa</taxon>
        <taxon>Spiralia</taxon>
        <taxon>Lophotrochozoa</taxon>
        <taxon>Mesozoa</taxon>
        <taxon>Orthonectida</taxon>
        <taxon>Rhopaluridae</taxon>
        <taxon>Intoshia</taxon>
    </lineage>
</organism>
<feature type="region of interest" description="Disordered" evidence="1">
    <location>
        <begin position="385"/>
        <end position="416"/>
    </location>
</feature>
<dbReference type="InterPro" id="IPR044926">
    <property type="entry name" value="RGS_subdomain_2"/>
</dbReference>
<name>A0A177AUI6_9BILA</name>
<comment type="caution">
    <text evidence="3">The sequence shown here is derived from an EMBL/GenBank/DDBJ whole genome shotgun (WGS) entry which is preliminary data.</text>
</comment>
<accession>A0A177AUI6</accession>
<dbReference type="InterPro" id="IPR016137">
    <property type="entry name" value="RGS"/>
</dbReference>